<dbReference type="GO" id="GO:0006955">
    <property type="term" value="P:immune response"/>
    <property type="evidence" value="ECO:0007669"/>
    <property type="project" value="TreeGrafter"/>
</dbReference>
<keyword evidence="15" id="KW-1185">Reference proteome</keyword>
<accession>A0AA88M8W0</accession>
<dbReference type="InterPro" id="IPR013162">
    <property type="entry name" value="CD80_C2-set"/>
</dbReference>
<dbReference type="EMBL" id="JAVHJS010000017">
    <property type="protein sequence ID" value="KAK2831078.1"/>
    <property type="molecule type" value="Genomic_DNA"/>
</dbReference>
<reference evidence="14" key="1">
    <citation type="submission" date="2023-08" db="EMBL/GenBank/DDBJ databases">
        <title>Pelteobagrus vachellii genome.</title>
        <authorList>
            <person name="Liu H."/>
        </authorList>
    </citation>
    <scope>NUCLEOTIDE SEQUENCE</scope>
    <source>
        <strain evidence="14">PRFRI_2022a</strain>
        <tissue evidence="14">Muscle</tissue>
    </source>
</reference>
<evidence type="ECO:0000256" key="1">
    <source>
        <dbReference type="ARBA" id="ARBA00004251"/>
    </source>
</evidence>
<evidence type="ECO:0000256" key="12">
    <source>
        <dbReference type="SAM" id="SignalP"/>
    </source>
</evidence>
<dbReference type="Proteomes" id="UP001187315">
    <property type="component" value="Unassembled WGS sequence"/>
</dbReference>
<dbReference type="GO" id="GO:0042130">
    <property type="term" value="P:negative regulation of T cell proliferation"/>
    <property type="evidence" value="ECO:0007669"/>
    <property type="project" value="TreeGrafter"/>
</dbReference>
<dbReference type="InterPro" id="IPR036179">
    <property type="entry name" value="Ig-like_dom_sf"/>
</dbReference>
<keyword evidence="5 11" id="KW-1133">Transmembrane helix</keyword>
<feature type="transmembrane region" description="Helical" evidence="11">
    <location>
        <begin position="231"/>
        <end position="252"/>
    </location>
</feature>
<keyword evidence="4 12" id="KW-0732">Signal</keyword>
<dbReference type="InterPro" id="IPR013783">
    <property type="entry name" value="Ig-like_fold"/>
</dbReference>
<comment type="caution">
    <text evidence="14">The sequence shown here is derived from an EMBL/GenBank/DDBJ whole genome shotgun (WGS) entry which is preliminary data.</text>
</comment>
<evidence type="ECO:0000256" key="7">
    <source>
        <dbReference type="ARBA" id="ARBA00023157"/>
    </source>
</evidence>
<feature type="domain" description="Ig-like" evidence="13">
    <location>
        <begin position="134"/>
        <end position="221"/>
    </location>
</feature>
<dbReference type="PROSITE" id="PS50835">
    <property type="entry name" value="IG_LIKE"/>
    <property type="match status" value="1"/>
</dbReference>
<dbReference type="GO" id="GO:0042102">
    <property type="term" value="P:positive regulation of T cell proliferation"/>
    <property type="evidence" value="ECO:0007669"/>
    <property type="project" value="TreeGrafter"/>
</dbReference>
<comment type="subcellular location">
    <subcellularLocation>
        <location evidence="1">Cell membrane</location>
        <topology evidence="1">Single-pass type I membrane protein</topology>
    </subcellularLocation>
</comment>
<keyword evidence="6 11" id="KW-0472">Membrane</keyword>
<dbReference type="PANTHER" id="PTHR25466">
    <property type="entry name" value="T-LYMPHOCYTE ACTIVATION ANTIGEN"/>
    <property type="match status" value="1"/>
</dbReference>
<keyword evidence="8" id="KW-0675">Receptor</keyword>
<keyword evidence="9" id="KW-0325">Glycoprotein</keyword>
<keyword evidence="10" id="KW-0393">Immunoglobulin domain</keyword>
<feature type="chain" id="PRO_5041701258" description="Ig-like domain-containing protein" evidence="12">
    <location>
        <begin position="21"/>
        <end position="281"/>
    </location>
</feature>
<keyword evidence="3 11" id="KW-0812">Transmembrane</keyword>
<evidence type="ECO:0000256" key="2">
    <source>
        <dbReference type="ARBA" id="ARBA00022475"/>
    </source>
</evidence>
<dbReference type="GO" id="GO:0071222">
    <property type="term" value="P:cellular response to lipopolysaccharide"/>
    <property type="evidence" value="ECO:0007669"/>
    <property type="project" value="TreeGrafter"/>
</dbReference>
<name>A0AA88M8W0_TACVA</name>
<dbReference type="Pfam" id="PF08205">
    <property type="entry name" value="C2-set_2"/>
    <property type="match status" value="1"/>
</dbReference>
<gene>
    <name evidence="14" type="ORF">Q7C36_016164</name>
</gene>
<evidence type="ECO:0000256" key="4">
    <source>
        <dbReference type="ARBA" id="ARBA00022729"/>
    </source>
</evidence>
<proteinExistence type="predicted"/>
<evidence type="ECO:0000313" key="15">
    <source>
        <dbReference type="Proteomes" id="UP001187315"/>
    </source>
</evidence>
<evidence type="ECO:0000313" key="14">
    <source>
        <dbReference type="EMBL" id="KAK2831078.1"/>
    </source>
</evidence>
<dbReference type="PANTHER" id="PTHR25466:SF2">
    <property type="entry name" value="T-LYMPHOCYTE ACTIVATION ANTIGEN CD86"/>
    <property type="match status" value="1"/>
</dbReference>
<organism evidence="14 15">
    <name type="scientific">Tachysurus vachellii</name>
    <name type="common">Darkbarbel catfish</name>
    <name type="synonym">Pelteobagrus vachellii</name>
    <dbReference type="NCBI Taxonomy" id="175792"/>
    <lineage>
        <taxon>Eukaryota</taxon>
        <taxon>Metazoa</taxon>
        <taxon>Chordata</taxon>
        <taxon>Craniata</taxon>
        <taxon>Vertebrata</taxon>
        <taxon>Euteleostomi</taxon>
        <taxon>Actinopterygii</taxon>
        <taxon>Neopterygii</taxon>
        <taxon>Teleostei</taxon>
        <taxon>Ostariophysi</taxon>
        <taxon>Siluriformes</taxon>
        <taxon>Bagridae</taxon>
        <taxon>Tachysurus</taxon>
    </lineage>
</organism>
<dbReference type="Gene3D" id="2.60.40.10">
    <property type="entry name" value="Immunoglobulins"/>
    <property type="match status" value="2"/>
</dbReference>
<evidence type="ECO:0000256" key="8">
    <source>
        <dbReference type="ARBA" id="ARBA00023170"/>
    </source>
</evidence>
<evidence type="ECO:0000256" key="5">
    <source>
        <dbReference type="ARBA" id="ARBA00022989"/>
    </source>
</evidence>
<evidence type="ECO:0000256" key="10">
    <source>
        <dbReference type="ARBA" id="ARBA00023319"/>
    </source>
</evidence>
<dbReference type="InterPro" id="IPR051713">
    <property type="entry name" value="T-cell_Activation_Regulation"/>
</dbReference>
<dbReference type="AlphaFoldDB" id="A0AA88M8W0"/>
<sequence length="281" mass="30812">MLRGYLFLLVGISALLLVSAEKSPVEVYLQGIVGRSVHMRCVLDGPHSIDGVYFQTKDSNGSVVFINGYYSNKPIDLRDEYVNRTIINKSQLSMELLNLTLDDMREYECIPLSIKDEKNKTKFHLTVTANYSIPNITVHGCGIDPGAHNCVITCSSSGGFPKSNVTWNVAGGNMRREEGELVLTQDKHLKVWNVTQYVALNCSRMLNITCSVGGVVSQAVSVCLPVHVIDITTVACAVLLLVSFVIVIIVVIKWRTRPVRIPSENRATDAELASLNSGQAG</sequence>
<evidence type="ECO:0000259" key="13">
    <source>
        <dbReference type="PROSITE" id="PS50835"/>
    </source>
</evidence>
<evidence type="ECO:0000256" key="9">
    <source>
        <dbReference type="ARBA" id="ARBA00023180"/>
    </source>
</evidence>
<evidence type="ECO:0000256" key="3">
    <source>
        <dbReference type="ARBA" id="ARBA00022692"/>
    </source>
</evidence>
<dbReference type="InterPro" id="IPR013106">
    <property type="entry name" value="Ig_V-set"/>
</dbReference>
<dbReference type="GO" id="GO:0009897">
    <property type="term" value="C:external side of plasma membrane"/>
    <property type="evidence" value="ECO:0007669"/>
    <property type="project" value="TreeGrafter"/>
</dbReference>
<evidence type="ECO:0000256" key="6">
    <source>
        <dbReference type="ARBA" id="ARBA00023136"/>
    </source>
</evidence>
<keyword evidence="2" id="KW-1003">Cell membrane</keyword>
<dbReference type="GO" id="GO:0007166">
    <property type="term" value="P:cell surface receptor signaling pathway"/>
    <property type="evidence" value="ECO:0007669"/>
    <property type="project" value="TreeGrafter"/>
</dbReference>
<dbReference type="InterPro" id="IPR007110">
    <property type="entry name" value="Ig-like_dom"/>
</dbReference>
<dbReference type="SUPFAM" id="SSF48726">
    <property type="entry name" value="Immunoglobulin"/>
    <property type="match status" value="1"/>
</dbReference>
<dbReference type="Pfam" id="PF07686">
    <property type="entry name" value="V-set"/>
    <property type="match status" value="1"/>
</dbReference>
<feature type="signal peptide" evidence="12">
    <location>
        <begin position="1"/>
        <end position="20"/>
    </location>
</feature>
<dbReference type="GO" id="GO:0031295">
    <property type="term" value="P:T cell costimulation"/>
    <property type="evidence" value="ECO:0007669"/>
    <property type="project" value="TreeGrafter"/>
</dbReference>
<keyword evidence="7" id="KW-1015">Disulfide bond</keyword>
<evidence type="ECO:0000256" key="11">
    <source>
        <dbReference type="SAM" id="Phobius"/>
    </source>
</evidence>
<protein>
    <recommendedName>
        <fullName evidence="13">Ig-like domain-containing protein</fullName>
    </recommendedName>
</protein>